<dbReference type="PANTHER" id="PTHR43685:SF3">
    <property type="entry name" value="SLR2126 PROTEIN"/>
    <property type="match status" value="1"/>
</dbReference>
<protein>
    <submittedName>
        <fullName evidence="3">Glycosyl transferase</fullName>
    </submittedName>
</protein>
<dbReference type="AlphaFoldDB" id="A0A059VU62"/>
<sequence length="315" mass="34398">MTEHARPPATEHRPVDVSVIIPAYNARATLEACLLSLTHQRPQGNGSFEVLVIDDGSTDGTGPMVDSFASRLDLRYVHEPRTPASGRARARNIGLALATGSLVVTLDADQVVGPDFLAEHVRAHGTADDLLVVGRRHQLGEGTFDLARLARGFSLGALPEVVRGDEREPVLAALGGELSDLRTAWHYLWTCNASVRRDRLAAVGGFDEEFHGWGLEDAELGYRLVQDGVRMRYSTRAAVYHEHRSPVSASMYREWRANLAHFAGKHPDPVVRLQEMFAPAIDPAAPAAEAWVDTAVRFEHRARALAGVPQPAHHG</sequence>
<dbReference type="PANTHER" id="PTHR43685">
    <property type="entry name" value="GLYCOSYLTRANSFERASE"/>
    <property type="match status" value="1"/>
</dbReference>
<dbReference type="STRING" id="68570.DC74_412"/>
<evidence type="ECO:0000313" key="3">
    <source>
        <dbReference type="EMBL" id="GCB88546.1"/>
    </source>
</evidence>
<name>A0A059VU62_STRNR</name>
<reference evidence="3 4" key="1">
    <citation type="journal article" date="2019" name="Microbiol. Resour. Announc.">
        <title>Draft Genome Sequence of the Most Traditional epsilon-Poly-l-Lysine Producer, Streptomyces albulus NBRC14147.</title>
        <authorList>
            <person name="Yamanaka K."/>
            <person name="Hamano Y."/>
        </authorList>
    </citation>
    <scope>NUCLEOTIDE SEQUENCE [LARGE SCALE GENOMIC DNA]</scope>
    <source>
        <strain evidence="3 4">NBRC 14147</strain>
    </source>
</reference>
<feature type="domain" description="Glycosyltransferase 2-like" evidence="1">
    <location>
        <begin position="18"/>
        <end position="146"/>
    </location>
</feature>
<dbReference type="InterPro" id="IPR050834">
    <property type="entry name" value="Glycosyltransf_2"/>
</dbReference>
<dbReference type="Pfam" id="PF02709">
    <property type="entry name" value="Glyco_transf_7C"/>
    <property type="match status" value="1"/>
</dbReference>
<dbReference type="SUPFAM" id="SSF53448">
    <property type="entry name" value="Nucleotide-diphospho-sugar transferases"/>
    <property type="match status" value="1"/>
</dbReference>
<dbReference type="InterPro" id="IPR027791">
    <property type="entry name" value="Galactosyl_T_C"/>
</dbReference>
<proteinExistence type="predicted"/>
<dbReference type="GO" id="GO:0016740">
    <property type="term" value="F:transferase activity"/>
    <property type="evidence" value="ECO:0007669"/>
    <property type="project" value="UniProtKB-KW"/>
</dbReference>
<dbReference type="RefSeq" id="WP_020931143.1">
    <property type="nucleotide sequence ID" value="NZ_BHXC01000006.1"/>
</dbReference>
<dbReference type="eggNOG" id="COG1216">
    <property type="taxonomic scope" value="Bacteria"/>
</dbReference>
<dbReference type="InterPro" id="IPR001173">
    <property type="entry name" value="Glyco_trans_2-like"/>
</dbReference>
<evidence type="ECO:0000313" key="4">
    <source>
        <dbReference type="Proteomes" id="UP000288351"/>
    </source>
</evidence>
<organism evidence="3 4">
    <name type="scientific">Streptomyces noursei</name>
    <name type="common">Streptomyces albulus</name>
    <dbReference type="NCBI Taxonomy" id="1971"/>
    <lineage>
        <taxon>Bacteria</taxon>
        <taxon>Bacillati</taxon>
        <taxon>Actinomycetota</taxon>
        <taxon>Actinomycetes</taxon>
        <taxon>Kitasatosporales</taxon>
        <taxon>Streptomycetaceae</taxon>
        <taxon>Streptomyces</taxon>
    </lineage>
</organism>
<dbReference type="InterPro" id="IPR029044">
    <property type="entry name" value="Nucleotide-diphossugar_trans"/>
</dbReference>
<gene>
    <name evidence="3" type="ORF">SALB_01217</name>
</gene>
<feature type="domain" description="Galactosyltransferase C-terminal" evidence="2">
    <location>
        <begin position="181"/>
        <end position="233"/>
    </location>
</feature>
<dbReference type="EMBL" id="BHXC01000006">
    <property type="protein sequence ID" value="GCB88546.1"/>
    <property type="molecule type" value="Genomic_DNA"/>
</dbReference>
<evidence type="ECO:0000259" key="2">
    <source>
        <dbReference type="Pfam" id="PF02709"/>
    </source>
</evidence>
<keyword evidence="3" id="KW-0808">Transferase</keyword>
<comment type="caution">
    <text evidence="3">The sequence shown here is derived from an EMBL/GenBank/DDBJ whole genome shotgun (WGS) entry which is preliminary data.</text>
</comment>
<dbReference type="Gene3D" id="3.90.550.10">
    <property type="entry name" value="Spore Coat Polysaccharide Biosynthesis Protein SpsA, Chain A"/>
    <property type="match status" value="1"/>
</dbReference>
<dbReference type="Proteomes" id="UP000288351">
    <property type="component" value="Unassembled WGS sequence"/>
</dbReference>
<dbReference type="Pfam" id="PF00535">
    <property type="entry name" value="Glycos_transf_2"/>
    <property type="match status" value="1"/>
</dbReference>
<accession>A0A059VU62</accession>
<evidence type="ECO:0000259" key="1">
    <source>
        <dbReference type="Pfam" id="PF00535"/>
    </source>
</evidence>